<dbReference type="InterPro" id="IPR016163">
    <property type="entry name" value="Ald_DH_C"/>
</dbReference>
<dbReference type="Proteomes" id="UP000219453">
    <property type="component" value="Unassembled WGS sequence"/>
</dbReference>
<dbReference type="AlphaFoldDB" id="A0A285P6I7"/>
<dbReference type="PROSITE" id="PS00687">
    <property type="entry name" value="ALDEHYDE_DEHYDR_GLU"/>
    <property type="match status" value="1"/>
</dbReference>
<feature type="domain" description="Aldehyde dehydrogenase" evidence="6">
    <location>
        <begin position="14"/>
        <end position="476"/>
    </location>
</feature>
<protein>
    <submittedName>
        <fullName evidence="7">Aldehyde dehydrogenase (NAD+)</fullName>
    </submittedName>
</protein>
<comment type="similarity">
    <text evidence="1 5">Belongs to the aldehyde dehydrogenase family.</text>
</comment>
<evidence type="ECO:0000259" key="6">
    <source>
        <dbReference type="Pfam" id="PF00171"/>
    </source>
</evidence>
<dbReference type="InterPro" id="IPR015590">
    <property type="entry name" value="Aldehyde_DH_dom"/>
</dbReference>
<dbReference type="SUPFAM" id="SSF53720">
    <property type="entry name" value="ALDH-like"/>
    <property type="match status" value="1"/>
</dbReference>
<dbReference type="InterPro" id="IPR016161">
    <property type="entry name" value="Ald_DH/histidinol_DH"/>
</dbReference>
<evidence type="ECO:0000313" key="8">
    <source>
        <dbReference type="Proteomes" id="UP000219453"/>
    </source>
</evidence>
<dbReference type="Gene3D" id="3.40.309.10">
    <property type="entry name" value="Aldehyde Dehydrogenase, Chain A, domain 2"/>
    <property type="match status" value="1"/>
</dbReference>
<dbReference type="FunFam" id="3.40.309.10:FF:000012">
    <property type="entry name" value="Betaine aldehyde dehydrogenase"/>
    <property type="match status" value="1"/>
</dbReference>
<evidence type="ECO:0000256" key="3">
    <source>
        <dbReference type="ARBA" id="ARBA00023002"/>
    </source>
</evidence>
<dbReference type="OrthoDB" id="6342at2157"/>
<dbReference type="InterPro" id="IPR016162">
    <property type="entry name" value="Ald_DH_N"/>
</dbReference>
<evidence type="ECO:0000256" key="2">
    <source>
        <dbReference type="ARBA" id="ARBA00011881"/>
    </source>
</evidence>
<feature type="active site" evidence="4">
    <location>
        <position position="250"/>
    </location>
</feature>
<gene>
    <name evidence="7" type="ORF">SAMN06269185_2790</name>
</gene>
<evidence type="ECO:0000256" key="4">
    <source>
        <dbReference type="PROSITE-ProRule" id="PRU10007"/>
    </source>
</evidence>
<dbReference type="FunFam" id="3.40.605.10:FF:000007">
    <property type="entry name" value="NAD/NADP-dependent betaine aldehyde dehydrogenase"/>
    <property type="match status" value="1"/>
</dbReference>
<dbReference type="GO" id="GO:0016620">
    <property type="term" value="F:oxidoreductase activity, acting on the aldehyde or oxo group of donors, NAD or NADP as acceptor"/>
    <property type="evidence" value="ECO:0007669"/>
    <property type="project" value="InterPro"/>
</dbReference>
<dbReference type="RefSeq" id="WP_097009695.1">
    <property type="nucleotide sequence ID" value="NZ_OBEJ01000004.1"/>
</dbReference>
<keyword evidence="8" id="KW-1185">Reference proteome</keyword>
<dbReference type="Pfam" id="PF00171">
    <property type="entry name" value="Aldedh"/>
    <property type="match status" value="1"/>
</dbReference>
<organism evidence="7 8">
    <name type="scientific">Natronoarchaeum philippinense</name>
    <dbReference type="NCBI Taxonomy" id="558529"/>
    <lineage>
        <taxon>Archaea</taxon>
        <taxon>Methanobacteriati</taxon>
        <taxon>Methanobacteriota</taxon>
        <taxon>Stenosarchaea group</taxon>
        <taxon>Halobacteria</taxon>
        <taxon>Halobacteriales</taxon>
        <taxon>Natronoarchaeaceae</taxon>
    </lineage>
</organism>
<sequence length="480" mass="50343">MAAQQRTNYCNGEWVESESTETFTVTNPADQSVIAEFPKSTAADAERAVQAAVDAQDAWANTPGPERGAILRRAAGLLEDRADDVAETLTREEGKALAEASGEVQRAVDILYYYAEKASDLAGDAKAPSGRDSRLRTVTEPVGVVGLITPWNYPIAIPTWKAAPALAAGNAVVLKPASQAPTVVHELTKCLDEAGLPDGVFNVVTGSGSEVGGTITSHEAIDAISFTGSSAVGEIVRDSASETGARIQLEMGGKNPAVVTSSADIDEAVDIVGSGAFGVTGQACTATSRAIVHESVYEEFVDGLVEYAENLEIGPGLEADMGPQVTESELEGTLEYIEVGNEEGATLETGGGVPDLDADGHYVEPTVFSDVESSMTIAQEEIFGPVVSVIPVSDFDEAVAIANDSQYGLSASVITDDLSQANRFVDDVEAGVVKINEKTTGLELHVPFGGMKNSSSETWREQGDAGLDFFTTSKTVYLNY</sequence>
<dbReference type="EMBL" id="OBEJ01000004">
    <property type="protein sequence ID" value="SNZ16867.1"/>
    <property type="molecule type" value="Genomic_DNA"/>
</dbReference>
<accession>A0A285P6I7</accession>
<dbReference type="PANTHER" id="PTHR11699">
    <property type="entry name" value="ALDEHYDE DEHYDROGENASE-RELATED"/>
    <property type="match status" value="1"/>
</dbReference>
<dbReference type="Gene3D" id="3.40.605.10">
    <property type="entry name" value="Aldehyde Dehydrogenase, Chain A, domain 1"/>
    <property type="match status" value="1"/>
</dbReference>
<name>A0A285P6I7_NATPI</name>
<evidence type="ECO:0000256" key="1">
    <source>
        <dbReference type="ARBA" id="ARBA00009986"/>
    </source>
</evidence>
<comment type="subunit">
    <text evidence="2">Homotetramer.</text>
</comment>
<dbReference type="InterPro" id="IPR029510">
    <property type="entry name" value="Ald_DH_CS_GLU"/>
</dbReference>
<proteinExistence type="inferred from homology"/>
<evidence type="ECO:0000313" key="7">
    <source>
        <dbReference type="EMBL" id="SNZ16867.1"/>
    </source>
</evidence>
<evidence type="ECO:0000256" key="5">
    <source>
        <dbReference type="RuleBase" id="RU003345"/>
    </source>
</evidence>
<keyword evidence="3 5" id="KW-0560">Oxidoreductase</keyword>
<reference evidence="7 8" key="1">
    <citation type="submission" date="2017-09" db="EMBL/GenBank/DDBJ databases">
        <authorList>
            <person name="Ehlers B."/>
            <person name="Leendertz F.H."/>
        </authorList>
    </citation>
    <scope>NUCLEOTIDE SEQUENCE [LARGE SCALE GENOMIC DNA]</scope>
    <source>
        <strain evidence="7 8">DSM 27208</strain>
    </source>
</reference>